<name>A0ACD0NWI5_9BASI</name>
<reference evidence="1 2" key="1">
    <citation type="journal article" date="2018" name="Mol. Biol. Evol.">
        <title>Broad Genomic Sampling Reveals a Smut Pathogenic Ancestry of the Fungal Clade Ustilaginomycotina.</title>
        <authorList>
            <person name="Kijpornyongpan T."/>
            <person name="Mondo S.J."/>
            <person name="Barry K."/>
            <person name="Sandor L."/>
            <person name="Lee J."/>
            <person name="Lipzen A."/>
            <person name="Pangilinan J."/>
            <person name="LaButti K."/>
            <person name="Hainaut M."/>
            <person name="Henrissat B."/>
            <person name="Grigoriev I.V."/>
            <person name="Spatafora J.W."/>
            <person name="Aime M.C."/>
        </authorList>
    </citation>
    <scope>NUCLEOTIDE SEQUENCE [LARGE SCALE GENOMIC DNA]</scope>
    <source>
        <strain evidence="1 2">SA 807</strain>
    </source>
</reference>
<dbReference type="Proteomes" id="UP000245626">
    <property type="component" value="Unassembled WGS sequence"/>
</dbReference>
<proteinExistence type="predicted"/>
<protein>
    <submittedName>
        <fullName evidence="1">Ketoacyl-synt-domain-containing protein</fullName>
    </submittedName>
</protein>
<gene>
    <name evidence="1" type="ORF">IE53DRAFT_396080</name>
</gene>
<dbReference type="EMBL" id="KZ819963">
    <property type="protein sequence ID" value="PWN50156.1"/>
    <property type="molecule type" value="Genomic_DNA"/>
</dbReference>
<sequence length="1634" mass="178550">MRPEGCNRVTIVSLGSNELLVKEISRKLREQHADSDQVDLFLDLRQGSLKKPSEDIVRLSAVTGNPSEQVAIIGMACRLPGADSLEEFWELLERGDDMCRKVPERLYRVEDYHSTSYRDRNVMRASTVNCLEKPGYFDRHLFGLSIDECRNMDPQQRITLMTVYEALEIAGYGPTQSCSSLKPGEVGTHIAYCSDDYREHLSNDIQPGFVHNSHRAFLAAKINEFFGITGPAMTYDTACSSALVAIEAACNNLLRGRSRTVITGGVNILTQPQITIGLDRGFFLSSTGQCLTFDDAGSGYSRADGVCMFVMKRLPDALADGDNLFGLISSAATNHSGESFSITHPDGDTQKRLYRSGMLASGLSPDDIGYIECHGTGTQAGDFEEVSGIVEAFGKGRSGAPLILGSAKANVGHSESTSGATSLVKALMMLKKDKIPKHIGIRGKLNTKLPDLNGLLIPTSGEAFHKKDVPRAILVDNFSAAGGNTSLVVQDPPEITHANSAVEMFETDREQRQQLLHISAATSFSLDALRRRLYAFLEQHPTTPIDQFCYVLSARRMTLPHRLIAQVRTLHDLKTALSSKESTVVPKRQEPPKIGFAFSGQGAQYVDMGRELYEASPTFRSAINHCSWLGRTYKFDELLDVIRPEEGQEKLRDISRLSPVQFQLGLIAIEVGLATLLESWGVEPSCVAGHSLGEYAALWKAGVLSLKDLIGLVGGRSELMVELCAPNASSMLAVRDTRETVHKLIASSGLQGLEIACINSPYDTVVAGPVKQVEAMKALCEAAEPMVKSMVIPVPYAFHSAAVDPIRERYAELASNFRLSRSKIPVAANVPGKLIAAGSDHFDHGYLVTHLRQPVKFSQSIDDLEKNMHIDHWIELGPHSTTIPLLKGCYQSTESQPTYTASLRKGSSAWEAVLGMVSSLAEKGVRLDWQKVHDDLGTSVHGHKLASRLPTYPFDLDEYWIDFKDRGLRDHLVEKRKGMRNFSQDKESKTSSKSEPAHAKPRHSMLSRCVSLKPDQRSASFEALVGRSPFKEMIEGHLILGVALTPATVFVELALEAAAYLHELKVGGNEGGTVLEVQNLTMFSSLFLSGSQSQIVRVNVQGHPDEPGGGFCQFFSGDLLGKSQHHHGSCKALVTARSSIDEEWAKLRRLIQSVSGIIRDTAPNSFRTDLVYKQFETIVLYKGGFRGMQQVWLSEEGNEGVSKVRFSPEAARGIFVCSPMLLDSMGGLTGFISNVGIASGTFVYMVEAIGRIVITPALSKIEPGDETDINVYTRMEEKGDLSSGSVYFFSNELEFLGCMEGVAFKKVRRSVLERLVGMASKMAAQEFGKLKLALDKDGSSNRLEEPGRIVAEHSSTKHRGGDSRPTLPSTQATSPTSSNNAFSSLSYSSDPAQSSSEPVHLAGPERIEHSKPVLWLFPDGTGLATVYRDLPKECPVSVLGFDSPYLGKLKSWTRGLPELVQRFYEMLRLAQPEGPYYLGGWSIGGVVAMEVGRHLLQAGEEVRCLGLIDSPLPFHIKPFPPGLLDSLLSQFSSNTVKDHFRSCALSLPGHRLSPFEISDKLPMKLVCINAADQSKLPGIMGSESDWRRFFTGGDGGGQGGTLNMEFAEVQGDHWTCVPDALDVLTSIIAAGASS</sequence>
<organism evidence="1 2">
    <name type="scientific">Violaceomyces palustris</name>
    <dbReference type="NCBI Taxonomy" id="1673888"/>
    <lineage>
        <taxon>Eukaryota</taxon>
        <taxon>Fungi</taxon>
        <taxon>Dikarya</taxon>
        <taxon>Basidiomycota</taxon>
        <taxon>Ustilaginomycotina</taxon>
        <taxon>Ustilaginomycetes</taxon>
        <taxon>Violaceomycetales</taxon>
        <taxon>Violaceomycetaceae</taxon>
        <taxon>Violaceomyces</taxon>
    </lineage>
</organism>
<evidence type="ECO:0000313" key="1">
    <source>
        <dbReference type="EMBL" id="PWN50156.1"/>
    </source>
</evidence>
<keyword evidence="2" id="KW-1185">Reference proteome</keyword>
<accession>A0ACD0NWI5</accession>
<evidence type="ECO:0000313" key="2">
    <source>
        <dbReference type="Proteomes" id="UP000245626"/>
    </source>
</evidence>